<accession>A0A1J1HGB3</accession>
<sequence length="80" mass="9364">MKRKSSEYLNKFLVTLIRKRNDKITEIPLLLVLIGLHTKEIPIRNCSISSFWIFDAIEENQFLDLKSTESQLVDRLLCAL</sequence>
<organism evidence="1 2">
    <name type="scientific">Clunio marinus</name>
    <dbReference type="NCBI Taxonomy" id="568069"/>
    <lineage>
        <taxon>Eukaryota</taxon>
        <taxon>Metazoa</taxon>
        <taxon>Ecdysozoa</taxon>
        <taxon>Arthropoda</taxon>
        <taxon>Hexapoda</taxon>
        <taxon>Insecta</taxon>
        <taxon>Pterygota</taxon>
        <taxon>Neoptera</taxon>
        <taxon>Endopterygota</taxon>
        <taxon>Diptera</taxon>
        <taxon>Nematocera</taxon>
        <taxon>Chironomoidea</taxon>
        <taxon>Chironomidae</taxon>
        <taxon>Clunio</taxon>
    </lineage>
</organism>
<dbReference type="Proteomes" id="UP000183832">
    <property type="component" value="Unassembled WGS sequence"/>
</dbReference>
<proteinExistence type="predicted"/>
<dbReference type="EMBL" id="CVRI01000003">
    <property type="protein sequence ID" value="CRK87031.1"/>
    <property type="molecule type" value="Genomic_DNA"/>
</dbReference>
<keyword evidence="2" id="KW-1185">Reference proteome</keyword>
<gene>
    <name evidence="1" type="ORF">CLUMA_CG000897</name>
</gene>
<name>A0A1J1HGB3_9DIPT</name>
<evidence type="ECO:0000313" key="1">
    <source>
        <dbReference type="EMBL" id="CRK87031.1"/>
    </source>
</evidence>
<protein>
    <submittedName>
        <fullName evidence="1">CLUMA_CG000897, isoform A</fullName>
    </submittedName>
</protein>
<evidence type="ECO:0000313" key="2">
    <source>
        <dbReference type="Proteomes" id="UP000183832"/>
    </source>
</evidence>
<dbReference type="AlphaFoldDB" id="A0A1J1HGB3"/>
<reference evidence="1 2" key="1">
    <citation type="submission" date="2015-04" db="EMBL/GenBank/DDBJ databases">
        <authorList>
            <person name="Syromyatnikov M.Y."/>
            <person name="Popov V.N."/>
        </authorList>
    </citation>
    <scope>NUCLEOTIDE SEQUENCE [LARGE SCALE GENOMIC DNA]</scope>
</reference>